<evidence type="ECO:0000313" key="2">
    <source>
        <dbReference type="Proteomes" id="UP000746471"/>
    </source>
</evidence>
<dbReference type="SUPFAM" id="SSF53474">
    <property type="entry name" value="alpha/beta-Hydrolases"/>
    <property type="match status" value="1"/>
</dbReference>
<proteinExistence type="predicted"/>
<sequence length="72" mass="8268">MNLSYVDDISPRPILMVIGENAHSNYFSESVYEKAAEPKELYVVPSANHVDLYDKVDVIPFDKLESFFKDNL</sequence>
<dbReference type="GO" id="GO:0016787">
    <property type="term" value="F:hydrolase activity"/>
    <property type="evidence" value="ECO:0007669"/>
    <property type="project" value="UniProtKB-KW"/>
</dbReference>
<name>A0ABS5PWM0_9FIRM</name>
<accession>A0ABS5PWM0</accession>
<dbReference type="Gene3D" id="3.40.50.1820">
    <property type="entry name" value="alpha/beta hydrolase"/>
    <property type="match status" value="1"/>
</dbReference>
<dbReference type="RefSeq" id="WP_213238608.1">
    <property type="nucleotide sequence ID" value="NZ_JAHBCL010000058.1"/>
</dbReference>
<evidence type="ECO:0000313" key="1">
    <source>
        <dbReference type="EMBL" id="MBS7528752.1"/>
    </source>
</evidence>
<dbReference type="Proteomes" id="UP000746471">
    <property type="component" value="Unassembled WGS sequence"/>
</dbReference>
<protein>
    <submittedName>
        <fullName evidence="1">Alpha/beta hydrolase</fullName>
    </submittedName>
</protein>
<dbReference type="PANTHER" id="PTHR47751">
    <property type="entry name" value="SUPERFAMILY HYDROLASE, PUTATIVE (AFU_ORTHOLOGUE AFUA_2G16580)-RELATED"/>
    <property type="match status" value="1"/>
</dbReference>
<dbReference type="InterPro" id="IPR029058">
    <property type="entry name" value="AB_hydrolase_fold"/>
</dbReference>
<dbReference type="EMBL" id="JAHBCL010000058">
    <property type="protein sequence ID" value="MBS7528752.1"/>
    <property type="molecule type" value="Genomic_DNA"/>
</dbReference>
<organism evidence="1 2">
    <name type="scientific">Fusibacter paucivorans</name>
    <dbReference type="NCBI Taxonomy" id="76009"/>
    <lineage>
        <taxon>Bacteria</taxon>
        <taxon>Bacillati</taxon>
        <taxon>Bacillota</taxon>
        <taxon>Clostridia</taxon>
        <taxon>Eubacteriales</taxon>
        <taxon>Eubacteriales Family XII. Incertae Sedis</taxon>
        <taxon>Fusibacter</taxon>
    </lineage>
</organism>
<comment type="caution">
    <text evidence="1">The sequence shown here is derived from an EMBL/GenBank/DDBJ whole genome shotgun (WGS) entry which is preliminary data.</text>
</comment>
<keyword evidence="2" id="KW-1185">Reference proteome</keyword>
<gene>
    <name evidence="1" type="ORF">KHM83_18970</name>
</gene>
<keyword evidence="1" id="KW-0378">Hydrolase</keyword>
<dbReference type="InterPro" id="IPR051411">
    <property type="entry name" value="Polyketide_trans_af380"/>
</dbReference>
<reference evidence="1 2" key="1">
    <citation type="submission" date="2021-05" db="EMBL/GenBank/DDBJ databases">
        <title>Fusibacter ferrireducens sp. nov., an anaerobic, sulfur- and Fe-reducing bacterium isolated from the mangrove sediment.</title>
        <authorList>
            <person name="Qiu D."/>
        </authorList>
    </citation>
    <scope>NUCLEOTIDE SEQUENCE [LARGE SCALE GENOMIC DNA]</scope>
    <source>
        <strain evidence="1 2">DSM 12116</strain>
    </source>
</reference>
<dbReference type="PANTHER" id="PTHR47751:SF1">
    <property type="entry name" value="SUPERFAMILY HYDROLASE, PUTATIVE (AFU_ORTHOLOGUE AFUA_2G16580)-RELATED"/>
    <property type="match status" value="1"/>
</dbReference>